<dbReference type="Gene3D" id="3.30.1390.30">
    <property type="entry name" value="Penicillin-binding protein 2a, domain 3"/>
    <property type="match status" value="1"/>
</dbReference>
<comment type="pathway">
    <text evidence="1">Cell wall biogenesis; peptidoglycan biosynthesis.</text>
</comment>
<feature type="domain" description="Penicillin-binding protein dimerisation" evidence="4">
    <location>
        <begin position="162"/>
        <end position="230"/>
    </location>
</feature>
<dbReference type="Pfam" id="PF05223">
    <property type="entry name" value="MecA_N"/>
    <property type="match status" value="1"/>
</dbReference>
<sequence>MQYTKKGIVLTGLLTSLLLTGCFGEEPDPKETLDAFIDSWSNQNYQEMYSMLDEQSKENQSEEAYIERMTDLYDEMQASEMQIEAVYPTDGEEDNNEAEENVFTVPLNVAVSTPLGSVDFEQDISLNLEEQEEGDSWAIAWQDTLVYPSLPEGGGFRVSPNAPTRGEIFDREGNGLAVNGKVLEIGSVPGEIEDREDFVTEFSDLTGVSRETIESRLDQSWVTDEVFVPIHFAPSFRN</sequence>
<evidence type="ECO:0000313" key="6">
    <source>
        <dbReference type="EMBL" id="MCM2676957.1"/>
    </source>
</evidence>
<protein>
    <recommendedName>
        <fullName evidence="2">serine-type D-Ala-D-Ala carboxypeptidase</fullName>
        <ecNumber evidence="2">3.4.16.4</ecNumber>
    </recommendedName>
</protein>
<dbReference type="Gene3D" id="3.10.450.100">
    <property type="entry name" value="NTF2-like, domain 1"/>
    <property type="match status" value="1"/>
</dbReference>
<keyword evidence="7" id="KW-1185">Reference proteome</keyword>
<dbReference type="SUPFAM" id="SSF54427">
    <property type="entry name" value="NTF2-like"/>
    <property type="match status" value="1"/>
</dbReference>
<dbReference type="InterPro" id="IPR036138">
    <property type="entry name" value="PBP_dimer_sf"/>
</dbReference>
<evidence type="ECO:0000256" key="1">
    <source>
        <dbReference type="ARBA" id="ARBA00004752"/>
    </source>
</evidence>
<dbReference type="SUPFAM" id="SSF56519">
    <property type="entry name" value="Penicillin binding protein dimerisation domain"/>
    <property type="match status" value="1"/>
</dbReference>
<dbReference type="RefSeq" id="WP_251610189.1">
    <property type="nucleotide sequence ID" value="NZ_JAMQJY010000002.1"/>
</dbReference>
<proteinExistence type="predicted"/>
<evidence type="ECO:0000256" key="2">
    <source>
        <dbReference type="ARBA" id="ARBA00012448"/>
    </source>
</evidence>
<dbReference type="Gene3D" id="3.90.1310.10">
    <property type="entry name" value="Penicillin-binding protein 2a (Domain 2)"/>
    <property type="match status" value="1"/>
</dbReference>
<dbReference type="InterPro" id="IPR005311">
    <property type="entry name" value="PBP_dimer"/>
</dbReference>
<accession>A0ABT0XMB4</accession>
<dbReference type="PROSITE" id="PS51257">
    <property type="entry name" value="PROKAR_LIPOPROTEIN"/>
    <property type="match status" value="1"/>
</dbReference>
<evidence type="ECO:0000259" key="5">
    <source>
        <dbReference type="Pfam" id="PF05223"/>
    </source>
</evidence>
<evidence type="ECO:0000313" key="7">
    <source>
        <dbReference type="Proteomes" id="UP001203665"/>
    </source>
</evidence>
<gene>
    <name evidence="6" type="ORF">NDM98_16910</name>
</gene>
<dbReference type="InterPro" id="IPR007887">
    <property type="entry name" value="MecA_N"/>
</dbReference>
<evidence type="ECO:0000256" key="3">
    <source>
        <dbReference type="ARBA" id="ARBA00034000"/>
    </source>
</evidence>
<dbReference type="EC" id="3.4.16.4" evidence="2"/>
<comment type="catalytic activity">
    <reaction evidence="3">
        <text>Preferential cleavage: (Ac)2-L-Lys-D-Ala-|-D-Ala. Also transpeptidation of peptidyl-alanyl moieties that are N-acyl substituents of D-alanine.</text>
        <dbReference type="EC" id="3.4.16.4"/>
    </reaction>
</comment>
<dbReference type="Pfam" id="PF03717">
    <property type="entry name" value="PBP_dimer"/>
    <property type="match status" value="1"/>
</dbReference>
<dbReference type="InterPro" id="IPR032710">
    <property type="entry name" value="NTF2-like_dom_sf"/>
</dbReference>
<evidence type="ECO:0000259" key="4">
    <source>
        <dbReference type="Pfam" id="PF03717"/>
    </source>
</evidence>
<comment type="caution">
    <text evidence="6">The sequence shown here is derived from an EMBL/GenBank/DDBJ whole genome shotgun (WGS) entry which is preliminary data.</text>
</comment>
<feature type="domain" description="NTF2-like N-terminal transpeptidase" evidence="5">
    <location>
        <begin position="29"/>
        <end position="152"/>
    </location>
</feature>
<name>A0ABT0XMB4_9BACI</name>
<dbReference type="Proteomes" id="UP001203665">
    <property type="component" value="Unassembled WGS sequence"/>
</dbReference>
<dbReference type="EMBL" id="JAMQJY010000002">
    <property type="protein sequence ID" value="MCM2676957.1"/>
    <property type="molecule type" value="Genomic_DNA"/>
</dbReference>
<reference evidence="6" key="1">
    <citation type="submission" date="2022-06" db="EMBL/GenBank/DDBJ databases">
        <title>Alkalicoccobacillus porphyridii sp. nov., isolated from a marine red alga, Porphyridium purpureum and reclassification of Shouchella plakortidis and Shouchella gibsonii as Alkalicoccobacillus plakortidis comb. nov. and Alkalicoccobacillus gibsonii comb. nov.</title>
        <authorList>
            <person name="Kim K.H."/>
            <person name="Lee J.K."/>
            <person name="Han D.M."/>
            <person name="Baek J.H."/>
            <person name="Jeon C.O."/>
        </authorList>
    </citation>
    <scope>NUCLEOTIDE SEQUENCE</scope>
    <source>
        <strain evidence="6">DSM 19153</strain>
    </source>
</reference>
<organism evidence="6 7">
    <name type="scientific">Alkalicoccobacillus plakortidis</name>
    <dbReference type="NCBI Taxonomy" id="444060"/>
    <lineage>
        <taxon>Bacteria</taxon>
        <taxon>Bacillati</taxon>
        <taxon>Bacillota</taxon>
        <taxon>Bacilli</taxon>
        <taxon>Bacillales</taxon>
        <taxon>Bacillaceae</taxon>
        <taxon>Alkalicoccobacillus</taxon>
    </lineage>
</organism>